<organism evidence="2 3">
    <name type="scientific">Cladobotryum mycophilum</name>
    <dbReference type="NCBI Taxonomy" id="491253"/>
    <lineage>
        <taxon>Eukaryota</taxon>
        <taxon>Fungi</taxon>
        <taxon>Dikarya</taxon>
        <taxon>Ascomycota</taxon>
        <taxon>Pezizomycotina</taxon>
        <taxon>Sordariomycetes</taxon>
        <taxon>Hypocreomycetidae</taxon>
        <taxon>Hypocreales</taxon>
        <taxon>Hypocreaceae</taxon>
        <taxon>Cladobotryum</taxon>
    </lineage>
</organism>
<dbReference type="EMBL" id="JAVFKD010000014">
    <property type="protein sequence ID" value="KAK5990859.1"/>
    <property type="molecule type" value="Genomic_DNA"/>
</dbReference>
<evidence type="ECO:0000313" key="3">
    <source>
        <dbReference type="Proteomes" id="UP001338125"/>
    </source>
</evidence>
<keyword evidence="3" id="KW-1185">Reference proteome</keyword>
<feature type="compositionally biased region" description="Polar residues" evidence="1">
    <location>
        <begin position="309"/>
        <end position="323"/>
    </location>
</feature>
<comment type="caution">
    <text evidence="2">The sequence shown here is derived from an EMBL/GenBank/DDBJ whole genome shotgun (WGS) entry which is preliminary data.</text>
</comment>
<dbReference type="Proteomes" id="UP001338125">
    <property type="component" value="Unassembled WGS sequence"/>
</dbReference>
<name>A0ABR0SFV6_9HYPO</name>
<protein>
    <submittedName>
        <fullName evidence="2">Uncharacterized protein</fullName>
    </submittedName>
</protein>
<evidence type="ECO:0000256" key="1">
    <source>
        <dbReference type="SAM" id="MobiDB-lite"/>
    </source>
</evidence>
<gene>
    <name evidence="2" type="ORF">PT974_09134</name>
</gene>
<sequence>MSPTITSPNLSTLLAPILPALPSATISTEPAVGILPLLSPILRQRVQIFSATSTEPWLRLLCYDSTKAVKLAEIVRRGNLEPHPVSGEVEIDWDYDSQTRYRKVDQETLQAMTVLLELELAFQLVYCVGDAEGGGDGWRIGELTVADKSSPFSHFGGYASLAEAESQFQATQTSRAASVAKVNGQPANAPAEEQDEDDGYWDRYDATPARTPANHRSPAPQTTTGASKQPAPFQPHPTVDDDDDDDYYAQYDEVQPAMDNHDPEEEAQLSHIQPPLGLGRAGNALDSSITAESSDTRCEWTFAELEKASASSNQNDTLDNSSIGLLHPRPESSASSTGSHTVAKLEASAGKQEQNEFGVKQHVSRSLRSLYMLSRASGIDREEFERIVRAELDMLAMLED</sequence>
<feature type="region of interest" description="Disordered" evidence="1">
    <location>
        <begin position="308"/>
        <end position="360"/>
    </location>
</feature>
<evidence type="ECO:0000313" key="2">
    <source>
        <dbReference type="EMBL" id="KAK5990859.1"/>
    </source>
</evidence>
<feature type="region of interest" description="Disordered" evidence="1">
    <location>
        <begin position="177"/>
        <end position="246"/>
    </location>
</feature>
<accession>A0ABR0SFV6</accession>
<reference evidence="2 3" key="1">
    <citation type="submission" date="2024-01" db="EMBL/GenBank/DDBJ databases">
        <title>Complete genome of Cladobotryum mycophilum ATHUM6906.</title>
        <authorList>
            <person name="Christinaki A.C."/>
            <person name="Myridakis A.I."/>
            <person name="Kouvelis V.N."/>
        </authorList>
    </citation>
    <scope>NUCLEOTIDE SEQUENCE [LARGE SCALE GENOMIC DNA]</scope>
    <source>
        <strain evidence="2 3">ATHUM6906</strain>
    </source>
</reference>
<proteinExistence type="predicted"/>